<evidence type="ECO:0000313" key="2">
    <source>
        <dbReference type="EMBL" id="URD72216.1"/>
    </source>
</evidence>
<dbReference type="AlphaFoldDB" id="A0A9E7E8C5"/>
<reference evidence="2" key="1">
    <citation type="submission" date="2022-05" db="EMBL/GenBank/DDBJ databases">
        <title>The Musa troglodytarum L. genome provides insights into the mechanism of non-climacteric behaviour and enrichment of carotenoids.</title>
        <authorList>
            <person name="Wang J."/>
        </authorList>
    </citation>
    <scope>NUCLEOTIDE SEQUENCE</scope>
    <source>
        <tissue evidence="2">Leaf</tissue>
    </source>
</reference>
<feature type="region of interest" description="Disordered" evidence="1">
    <location>
        <begin position="37"/>
        <end position="76"/>
    </location>
</feature>
<sequence length="76" mass="8213">MKRTLTNRGAREPNQLPGVLEFGGGLLLEPRTTVTVPRTPTAASCPCGPGRGRARPGRGRHRERRRLSRGRGGLSV</sequence>
<dbReference type="EMBL" id="CP097502">
    <property type="protein sequence ID" value="URD72216.1"/>
    <property type="molecule type" value="Genomic_DNA"/>
</dbReference>
<evidence type="ECO:0000256" key="1">
    <source>
        <dbReference type="SAM" id="MobiDB-lite"/>
    </source>
</evidence>
<dbReference type="Proteomes" id="UP001055439">
    <property type="component" value="Chromosome 1"/>
</dbReference>
<protein>
    <submittedName>
        <fullName evidence="2">Uncharacterized protein</fullName>
    </submittedName>
</protein>
<keyword evidence="3" id="KW-1185">Reference proteome</keyword>
<gene>
    <name evidence="2" type="ORF">MUK42_36435</name>
</gene>
<accession>A0A9E7E8C5</accession>
<evidence type="ECO:0000313" key="3">
    <source>
        <dbReference type="Proteomes" id="UP001055439"/>
    </source>
</evidence>
<organism evidence="2 3">
    <name type="scientific">Musa troglodytarum</name>
    <name type="common">fe'i banana</name>
    <dbReference type="NCBI Taxonomy" id="320322"/>
    <lineage>
        <taxon>Eukaryota</taxon>
        <taxon>Viridiplantae</taxon>
        <taxon>Streptophyta</taxon>
        <taxon>Embryophyta</taxon>
        <taxon>Tracheophyta</taxon>
        <taxon>Spermatophyta</taxon>
        <taxon>Magnoliopsida</taxon>
        <taxon>Liliopsida</taxon>
        <taxon>Zingiberales</taxon>
        <taxon>Musaceae</taxon>
        <taxon>Musa</taxon>
    </lineage>
</organism>
<proteinExistence type="predicted"/>
<feature type="compositionally biased region" description="Basic residues" evidence="1">
    <location>
        <begin position="52"/>
        <end position="69"/>
    </location>
</feature>
<name>A0A9E7E8C5_9LILI</name>